<accession>A0ABU1AY30</accession>
<evidence type="ECO:0008006" key="3">
    <source>
        <dbReference type="Google" id="ProtNLM"/>
    </source>
</evidence>
<dbReference type="RefSeq" id="WP_308951856.1">
    <property type="nucleotide sequence ID" value="NZ_JARXHW010000050.1"/>
</dbReference>
<evidence type="ECO:0000313" key="2">
    <source>
        <dbReference type="Proteomes" id="UP001225316"/>
    </source>
</evidence>
<organism evidence="1 2">
    <name type="scientific">Thalassobacterium maritimum</name>
    <dbReference type="NCBI Taxonomy" id="3041265"/>
    <lineage>
        <taxon>Bacteria</taxon>
        <taxon>Pseudomonadati</taxon>
        <taxon>Verrucomicrobiota</taxon>
        <taxon>Opitutia</taxon>
        <taxon>Puniceicoccales</taxon>
        <taxon>Coraliomargaritaceae</taxon>
        <taxon>Thalassobacterium</taxon>
    </lineage>
</organism>
<reference evidence="1 2" key="1">
    <citation type="submission" date="2023-04" db="EMBL/GenBank/DDBJ databases">
        <title>A novel bacteria isolated from coastal sediment.</title>
        <authorList>
            <person name="Liu X.-J."/>
            <person name="Du Z.-J."/>
        </authorList>
    </citation>
    <scope>NUCLEOTIDE SEQUENCE [LARGE SCALE GENOMIC DNA]</scope>
    <source>
        <strain evidence="1 2">SDUM461003</strain>
    </source>
</reference>
<protein>
    <recommendedName>
        <fullName evidence="3">Polysaccharide deacetylase</fullName>
    </recommendedName>
</protein>
<comment type="caution">
    <text evidence="1">The sequence shown here is derived from an EMBL/GenBank/DDBJ whole genome shotgun (WGS) entry which is preliminary data.</text>
</comment>
<dbReference type="Proteomes" id="UP001225316">
    <property type="component" value="Unassembled WGS sequence"/>
</dbReference>
<gene>
    <name evidence="1" type="ORF">QEH52_16215</name>
</gene>
<dbReference type="EMBL" id="JARXHW010000050">
    <property type="protein sequence ID" value="MDQ8209071.1"/>
    <property type="molecule type" value="Genomic_DNA"/>
</dbReference>
<dbReference type="SUPFAM" id="SSF88713">
    <property type="entry name" value="Glycoside hydrolase/deacetylase"/>
    <property type="match status" value="1"/>
</dbReference>
<keyword evidence="2" id="KW-1185">Reference proteome</keyword>
<name>A0ABU1AY30_9BACT</name>
<evidence type="ECO:0000313" key="1">
    <source>
        <dbReference type="EMBL" id="MDQ8209071.1"/>
    </source>
</evidence>
<sequence length="246" mass="27529">MSPQVSSNSAQPIEGPLIVIKADDLLYREDGTIFGANWLRFIEIAAEKGIKISIGIICHSLENAKLEYVEKIKALHATGQIEFWNHGITHRREPESGQSEFKGVPMHSQLDTLVRAQALAVEKLGFTFTSFGSPYNHFDHNTAAALRAVPELKTWLYGDEQAALLPDQIVLGRSVSLEQPVHYPNFEGVKGEFEQAPNRPYYILQGHPGGWDAARFEQFIQVVDYLQSQNAVFLTPTGLRNRLLDS</sequence>
<dbReference type="Gene3D" id="3.20.20.370">
    <property type="entry name" value="Glycoside hydrolase/deacetylase"/>
    <property type="match status" value="1"/>
</dbReference>
<proteinExistence type="predicted"/>
<dbReference type="InterPro" id="IPR011330">
    <property type="entry name" value="Glyco_hydro/deAcase_b/a-brl"/>
</dbReference>